<keyword evidence="5" id="KW-0004">4Fe-4S</keyword>
<keyword evidence="6" id="KW-0479">Metal-binding</keyword>
<reference evidence="13" key="1">
    <citation type="submission" date="2021-02" db="EMBL/GenBank/DDBJ databases">
        <title>Genome sequence of Rhodospirillales sp. strain TMPK1 isolated from soil.</title>
        <authorList>
            <person name="Nakai R."/>
            <person name="Kusada H."/>
            <person name="Tamaki H."/>
        </authorList>
    </citation>
    <scope>NUCLEOTIDE SEQUENCE</scope>
    <source>
        <strain evidence="13">TMPK1</strain>
    </source>
</reference>
<dbReference type="InterPro" id="IPR005273">
    <property type="entry name" value="Ura-DNA_glyco_family4"/>
</dbReference>
<evidence type="ECO:0000256" key="2">
    <source>
        <dbReference type="ARBA" id="ARBA00006521"/>
    </source>
</evidence>
<evidence type="ECO:0000256" key="3">
    <source>
        <dbReference type="ARBA" id="ARBA00012030"/>
    </source>
</evidence>
<dbReference type="Pfam" id="PF03167">
    <property type="entry name" value="UDG"/>
    <property type="match status" value="1"/>
</dbReference>
<keyword evidence="11" id="KW-0234">DNA repair</keyword>
<organism evidence="13 14">
    <name type="scientific">Roseiterribacter gracilis</name>
    <dbReference type="NCBI Taxonomy" id="2812848"/>
    <lineage>
        <taxon>Bacteria</taxon>
        <taxon>Pseudomonadati</taxon>
        <taxon>Pseudomonadota</taxon>
        <taxon>Alphaproteobacteria</taxon>
        <taxon>Rhodospirillales</taxon>
        <taxon>Roseiterribacteraceae</taxon>
        <taxon>Roseiterribacter</taxon>
    </lineage>
</organism>
<evidence type="ECO:0000256" key="9">
    <source>
        <dbReference type="ARBA" id="ARBA00023004"/>
    </source>
</evidence>
<sequence length="283" mass="30100">MTQLDPRTALTWLVEAGADEAIADMPVDRFVARETRPAAPTQRAPAAAANVPSAPAPAAAAPVILRPAASDPLAGAEANAGRARAAAQAANTLEELQAAIAAFDGLALKPTATNLVFADGNPESGLMLIGEAPGAEEDRRGLPFVGPSGQLLDRMLGAIGRDRTSAYITNILNWRPPGNRKPSPAEWAITLPFLERHIALAKPKLVVLLGDTSAKTLLDTTEGITRLRGKWKSLERPGFGPQTKPIRALATFHPAYLLRSPAQKREAWRDMLAVDRALRTVEL</sequence>
<dbReference type="EC" id="3.2.2.27" evidence="3"/>
<dbReference type="GO" id="GO:0004844">
    <property type="term" value="F:uracil DNA N-glycosylase activity"/>
    <property type="evidence" value="ECO:0007669"/>
    <property type="project" value="UniProtKB-EC"/>
</dbReference>
<dbReference type="InterPro" id="IPR005122">
    <property type="entry name" value="Uracil-DNA_glycosylase-like"/>
</dbReference>
<accession>A0A8S8XJ75</accession>
<keyword evidence="8" id="KW-0378">Hydrolase</keyword>
<gene>
    <name evidence="13" type="ORF">TMPK1_39940</name>
</gene>
<dbReference type="EMBL" id="BOPV01000001">
    <property type="protein sequence ID" value="GIL41757.1"/>
    <property type="molecule type" value="Genomic_DNA"/>
</dbReference>
<dbReference type="Proteomes" id="UP000681075">
    <property type="component" value="Unassembled WGS sequence"/>
</dbReference>
<evidence type="ECO:0000256" key="8">
    <source>
        <dbReference type="ARBA" id="ARBA00022801"/>
    </source>
</evidence>
<comment type="similarity">
    <text evidence="2">Belongs to the uracil-DNA glycosylase (UDG) superfamily. Type 4 (UDGa) family.</text>
</comment>
<dbReference type="CDD" id="cd10030">
    <property type="entry name" value="UDG-F4_TTUDGA_SPO1dp_like"/>
    <property type="match status" value="1"/>
</dbReference>
<keyword evidence="10" id="KW-0411">Iron-sulfur</keyword>
<evidence type="ECO:0000259" key="12">
    <source>
        <dbReference type="SMART" id="SM00986"/>
    </source>
</evidence>
<evidence type="ECO:0000313" key="14">
    <source>
        <dbReference type="Proteomes" id="UP000681075"/>
    </source>
</evidence>
<comment type="caution">
    <text evidence="13">The sequence shown here is derived from an EMBL/GenBank/DDBJ whole genome shotgun (WGS) entry which is preliminary data.</text>
</comment>
<dbReference type="AlphaFoldDB" id="A0A8S8XJ75"/>
<dbReference type="GO" id="GO:0046872">
    <property type="term" value="F:metal ion binding"/>
    <property type="evidence" value="ECO:0007669"/>
    <property type="project" value="UniProtKB-KW"/>
</dbReference>
<dbReference type="PANTHER" id="PTHR33693">
    <property type="entry name" value="TYPE-5 URACIL-DNA GLYCOSYLASE"/>
    <property type="match status" value="1"/>
</dbReference>
<dbReference type="GO" id="GO:0006281">
    <property type="term" value="P:DNA repair"/>
    <property type="evidence" value="ECO:0007669"/>
    <property type="project" value="UniProtKB-KW"/>
</dbReference>
<keyword evidence="14" id="KW-1185">Reference proteome</keyword>
<feature type="domain" description="Uracil-DNA glycosylase-like" evidence="12">
    <location>
        <begin position="117"/>
        <end position="272"/>
    </location>
</feature>
<keyword evidence="7" id="KW-0227">DNA damage</keyword>
<dbReference type="SUPFAM" id="SSF52141">
    <property type="entry name" value="Uracil-DNA glycosylase-like"/>
    <property type="match status" value="1"/>
</dbReference>
<dbReference type="InterPro" id="IPR036895">
    <property type="entry name" value="Uracil-DNA_glycosylase-like_sf"/>
</dbReference>
<dbReference type="PANTHER" id="PTHR33693:SF1">
    <property type="entry name" value="TYPE-4 URACIL-DNA GLYCOSYLASE"/>
    <property type="match status" value="1"/>
</dbReference>
<dbReference type="NCBIfam" id="TIGR00758">
    <property type="entry name" value="UDG_fam4"/>
    <property type="match status" value="1"/>
</dbReference>
<dbReference type="GO" id="GO:0051539">
    <property type="term" value="F:4 iron, 4 sulfur cluster binding"/>
    <property type="evidence" value="ECO:0007669"/>
    <property type="project" value="UniProtKB-KW"/>
</dbReference>
<evidence type="ECO:0000256" key="6">
    <source>
        <dbReference type="ARBA" id="ARBA00022723"/>
    </source>
</evidence>
<evidence type="ECO:0000256" key="5">
    <source>
        <dbReference type="ARBA" id="ARBA00022485"/>
    </source>
</evidence>
<evidence type="ECO:0000256" key="1">
    <source>
        <dbReference type="ARBA" id="ARBA00001400"/>
    </source>
</evidence>
<protein>
    <recommendedName>
        <fullName evidence="4">Type-4 uracil-DNA glycosylase</fullName>
        <ecNumber evidence="3">3.2.2.27</ecNumber>
    </recommendedName>
</protein>
<proteinExistence type="inferred from homology"/>
<evidence type="ECO:0000256" key="10">
    <source>
        <dbReference type="ARBA" id="ARBA00023014"/>
    </source>
</evidence>
<evidence type="ECO:0000256" key="11">
    <source>
        <dbReference type="ARBA" id="ARBA00023204"/>
    </source>
</evidence>
<dbReference type="InterPro" id="IPR051536">
    <property type="entry name" value="UDG_Type-4/5"/>
</dbReference>
<evidence type="ECO:0000256" key="4">
    <source>
        <dbReference type="ARBA" id="ARBA00019403"/>
    </source>
</evidence>
<dbReference type="RefSeq" id="WP_420245387.1">
    <property type="nucleotide sequence ID" value="NZ_BOPV01000001.1"/>
</dbReference>
<keyword evidence="9" id="KW-0408">Iron</keyword>
<dbReference type="SMART" id="SM00986">
    <property type="entry name" value="UDG"/>
    <property type="match status" value="1"/>
</dbReference>
<comment type="catalytic activity">
    <reaction evidence="1">
        <text>Hydrolyzes single-stranded DNA or mismatched double-stranded DNA and polynucleotides, releasing free uracil.</text>
        <dbReference type="EC" id="3.2.2.27"/>
    </reaction>
</comment>
<evidence type="ECO:0000256" key="7">
    <source>
        <dbReference type="ARBA" id="ARBA00022763"/>
    </source>
</evidence>
<dbReference type="Gene3D" id="3.40.470.10">
    <property type="entry name" value="Uracil-DNA glycosylase-like domain"/>
    <property type="match status" value="1"/>
</dbReference>
<evidence type="ECO:0000313" key="13">
    <source>
        <dbReference type="EMBL" id="GIL41757.1"/>
    </source>
</evidence>
<name>A0A8S8XJ75_9PROT</name>
<dbReference type="SMART" id="SM00987">
    <property type="entry name" value="UreE_C"/>
    <property type="match status" value="1"/>
</dbReference>